<keyword evidence="4" id="KW-0812">Transmembrane</keyword>
<dbReference type="GO" id="GO:0008270">
    <property type="term" value="F:zinc ion binding"/>
    <property type="evidence" value="ECO:0007669"/>
    <property type="project" value="UniProtKB-KW"/>
</dbReference>
<dbReference type="OrthoDB" id="20534at2759"/>
<dbReference type="PANTHER" id="PTHR14493">
    <property type="entry name" value="UNKEMPT FAMILY MEMBER"/>
    <property type="match status" value="1"/>
</dbReference>
<dbReference type="InterPro" id="IPR002110">
    <property type="entry name" value="Ankyrin_rpt"/>
</dbReference>
<gene>
    <name evidence="5" type="ORF">CCACVL1_03805</name>
</gene>
<proteinExistence type="predicted"/>
<dbReference type="EMBL" id="AWWV01006879">
    <property type="protein sequence ID" value="OMO99435.1"/>
    <property type="molecule type" value="Genomic_DNA"/>
</dbReference>
<evidence type="ECO:0000256" key="2">
    <source>
        <dbReference type="ARBA" id="ARBA00022771"/>
    </source>
</evidence>
<reference evidence="5 6" key="1">
    <citation type="submission" date="2013-09" db="EMBL/GenBank/DDBJ databases">
        <title>Corchorus capsularis genome sequencing.</title>
        <authorList>
            <person name="Alam M."/>
            <person name="Haque M.S."/>
            <person name="Islam M.S."/>
            <person name="Emdad E.M."/>
            <person name="Islam M.M."/>
            <person name="Ahmed B."/>
            <person name="Halim A."/>
            <person name="Hossen Q.M.M."/>
            <person name="Hossain M.Z."/>
            <person name="Ahmed R."/>
            <person name="Khan M.M."/>
            <person name="Islam R."/>
            <person name="Rashid M.M."/>
            <person name="Khan S.A."/>
            <person name="Rahman M.S."/>
            <person name="Alam M."/>
        </authorList>
    </citation>
    <scope>NUCLEOTIDE SEQUENCE [LARGE SCALE GENOMIC DNA]</scope>
    <source>
        <strain evidence="6">cv. CVL-1</strain>
        <tissue evidence="5">Whole seedling</tissue>
    </source>
</reference>
<keyword evidence="1" id="KW-0479">Metal-binding</keyword>
<dbReference type="Pfam" id="PF00023">
    <property type="entry name" value="Ank"/>
    <property type="match status" value="1"/>
</dbReference>
<dbReference type="PANTHER" id="PTHR14493:SF50">
    <property type="entry name" value="RING FINGER PROTEIN UNKEMPT"/>
    <property type="match status" value="1"/>
</dbReference>
<keyword evidence="6" id="KW-1185">Reference proteome</keyword>
<keyword evidence="4" id="KW-0472">Membrane</keyword>
<evidence type="ECO:0000256" key="1">
    <source>
        <dbReference type="ARBA" id="ARBA00022723"/>
    </source>
</evidence>
<dbReference type="Proteomes" id="UP000188268">
    <property type="component" value="Unassembled WGS sequence"/>
</dbReference>
<evidence type="ECO:0000256" key="4">
    <source>
        <dbReference type="SAM" id="Phobius"/>
    </source>
</evidence>
<evidence type="ECO:0000313" key="5">
    <source>
        <dbReference type="EMBL" id="OMO99435.1"/>
    </source>
</evidence>
<keyword evidence="3" id="KW-0862">Zinc</keyword>
<dbReference type="AlphaFoldDB" id="A0A1R3JX74"/>
<comment type="caution">
    <text evidence="5">The sequence shown here is derived from an EMBL/GenBank/DDBJ whole genome shotgun (WGS) entry which is preliminary data.</text>
</comment>
<dbReference type="InterPro" id="IPR045234">
    <property type="entry name" value="Unkempt-like"/>
</dbReference>
<name>A0A1R3JX74_COCAP</name>
<evidence type="ECO:0000313" key="6">
    <source>
        <dbReference type="Proteomes" id="UP000188268"/>
    </source>
</evidence>
<sequence length="203" mass="23501">MGSNEFTVLRRTPLMIAAMYGSKVVMECLLRSDGVNNNRRSTSDQANSIELAYDAKPSDEFIRRLVAACRGQGEIQVYEVESANWMPKWKLFPALMMFDYKTIACKLEVEDHDLENCPHLHDGDDVRRDLRDCYYCSKACSFYHVHGHCNRDCTFAHGNIEELYHPFRYLTMLSRMSMDAWESFVLILTVTICGIILQNTVKY</sequence>
<organism evidence="5 6">
    <name type="scientific">Corchorus capsularis</name>
    <name type="common">Jute</name>
    <dbReference type="NCBI Taxonomy" id="210143"/>
    <lineage>
        <taxon>Eukaryota</taxon>
        <taxon>Viridiplantae</taxon>
        <taxon>Streptophyta</taxon>
        <taxon>Embryophyta</taxon>
        <taxon>Tracheophyta</taxon>
        <taxon>Spermatophyta</taxon>
        <taxon>Magnoliopsida</taxon>
        <taxon>eudicotyledons</taxon>
        <taxon>Gunneridae</taxon>
        <taxon>Pentapetalae</taxon>
        <taxon>rosids</taxon>
        <taxon>malvids</taxon>
        <taxon>Malvales</taxon>
        <taxon>Malvaceae</taxon>
        <taxon>Grewioideae</taxon>
        <taxon>Apeibeae</taxon>
        <taxon>Corchorus</taxon>
    </lineage>
</organism>
<protein>
    <recommendedName>
        <fullName evidence="7">C3H1-type domain-containing protein</fullName>
    </recommendedName>
</protein>
<evidence type="ECO:0000256" key="3">
    <source>
        <dbReference type="ARBA" id="ARBA00022833"/>
    </source>
</evidence>
<accession>A0A1R3JX74</accession>
<evidence type="ECO:0008006" key="7">
    <source>
        <dbReference type="Google" id="ProtNLM"/>
    </source>
</evidence>
<dbReference type="Gramene" id="OMO99435">
    <property type="protein sequence ID" value="OMO99435"/>
    <property type="gene ID" value="CCACVL1_03805"/>
</dbReference>
<keyword evidence="4" id="KW-1133">Transmembrane helix</keyword>
<keyword evidence="2" id="KW-0863">Zinc-finger</keyword>
<feature type="transmembrane region" description="Helical" evidence="4">
    <location>
        <begin position="180"/>
        <end position="197"/>
    </location>
</feature>